<dbReference type="PANTHER" id="PTHR43877:SF1">
    <property type="entry name" value="ACETYLTRANSFERASE"/>
    <property type="match status" value="1"/>
</dbReference>
<sequence>MIGRLPVSADIIFLERLYYETRRGEMEQWGFAPQQLAEIVKLQFRARELAYQTNYPGSECRIISDDGQPVGAYRVYYGTDAIRLVDIALLPAARGGGIGTSLLRMLQDQARQRQLPLRLSVDNGNTRARLLYERLGFQVVQEGELYSEMNWPPQ</sequence>
<dbReference type="EMBL" id="CP035492">
    <property type="protein sequence ID" value="QAY67088.1"/>
    <property type="molecule type" value="Genomic_DNA"/>
</dbReference>
<dbReference type="PANTHER" id="PTHR43877">
    <property type="entry name" value="AMINOALKYLPHOSPHONATE N-ACETYLTRANSFERASE-RELATED-RELATED"/>
    <property type="match status" value="1"/>
</dbReference>
<evidence type="ECO:0000313" key="5">
    <source>
        <dbReference type="Proteomes" id="UP000293568"/>
    </source>
</evidence>
<feature type="domain" description="N-acetyltransferase" evidence="3">
    <location>
        <begin position="19"/>
        <end position="154"/>
    </location>
</feature>
<dbReference type="OrthoDB" id="794462at2"/>
<evidence type="ECO:0000256" key="2">
    <source>
        <dbReference type="ARBA" id="ARBA00023315"/>
    </source>
</evidence>
<keyword evidence="1 4" id="KW-0808">Transferase</keyword>
<dbReference type="Proteomes" id="UP000293568">
    <property type="component" value="Chromosome"/>
</dbReference>
<gene>
    <name evidence="4" type="ORF">ET464_12465</name>
</gene>
<name>A0A4P6F9D2_9BACL</name>
<dbReference type="KEGG" id="pprt:ET464_12465"/>
<dbReference type="SUPFAM" id="SSF55729">
    <property type="entry name" value="Acyl-CoA N-acyltransferases (Nat)"/>
    <property type="match status" value="1"/>
</dbReference>
<protein>
    <submittedName>
        <fullName evidence="4">GNAT family N-acetyltransferase</fullName>
    </submittedName>
</protein>
<evidence type="ECO:0000259" key="3">
    <source>
        <dbReference type="PROSITE" id="PS51186"/>
    </source>
</evidence>
<dbReference type="InterPro" id="IPR050832">
    <property type="entry name" value="Bact_Acetyltransf"/>
</dbReference>
<dbReference type="RefSeq" id="WP_129441344.1">
    <property type="nucleotide sequence ID" value="NZ_CP035492.1"/>
</dbReference>
<dbReference type="InterPro" id="IPR016181">
    <property type="entry name" value="Acyl_CoA_acyltransferase"/>
</dbReference>
<dbReference type="GO" id="GO:0016747">
    <property type="term" value="F:acyltransferase activity, transferring groups other than amino-acyl groups"/>
    <property type="evidence" value="ECO:0007669"/>
    <property type="project" value="InterPro"/>
</dbReference>
<accession>A0A4P6F9D2</accession>
<organism evidence="4 5">
    <name type="scientific">Paenibacillus protaetiae</name>
    <dbReference type="NCBI Taxonomy" id="2509456"/>
    <lineage>
        <taxon>Bacteria</taxon>
        <taxon>Bacillati</taxon>
        <taxon>Bacillota</taxon>
        <taxon>Bacilli</taxon>
        <taxon>Bacillales</taxon>
        <taxon>Paenibacillaceae</taxon>
        <taxon>Paenibacillus</taxon>
    </lineage>
</organism>
<keyword evidence="2" id="KW-0012">Acyltransferase</keyword>
<evidence type="ECO:0000313" key="4">
    <source>
        <dbReference type="EMBL" id="QAY67088.1"/>
    </source>
</evidence>
<dbReference type="Gene3D" id="3.40.630.30">
    <property type="match status" value="1"/>
</dbReference>
<reference evidence="4 5" key="1">
    <citation type="submission" date="2019-01" db="EMBL/GenBank/DDBJ databases">
        <title>Genome sequencing of strain FW100M-2.</title>
        <authorList>
            <person name="Heo J."/>
            <person name="Kim S.-J."/>
            <person name="Kim J.-S."/>
            <person name="Hong S.-B."/>
            <person name="Kwon S.-W."/>
        </authorList>
    </citation>
    <scope>NUCLEOTIDE SEQUENCE [LARGE SCALE GENOMIC DNA]</scope>
    <source>
        <strain evidence="4 5">FW100M-2</strain>
    </source>
</reference>
<evidence type="ECO:0000256" key="1">
    <source>
        <dbReference type="ARBA" id="ARBA00022679"/>
    </source>
</evidence>
<dbReference type="AlphaFoldDB" id="A0A4P6F9D2"/>
<dbReference type="Pfam" id="PF00583">
    <property type="entry name" value="Acetyltransf_1"/>
    <property type="match status" value="1"/>
</dbReference>
<keyword evidence="5" id="KW-1185">Reference proteome</keyword>
<proteinExistence type="predicted"/>
<dbReference type="CDD" id="cd04301">
    <property type="entry name" value="NAT_SF"/>
    <property type="match status" value="1"/>
</dbReference>
<dbReference type="PROSITE" id="PS51186">
    <property type="entry name" value="GNAT"/>
    <property type="match status" value="1"/>
</dbReference>
<dbReference type="InterPro" id="IPR000182">
    <property type="entry name" value="GNAT_dom"/>
</dbReference>